<feature type="compositionally biased region" description="Basic residues" evidence="9">
    <location>
        <begin position="3299"/>
        <end position="3311"/>
    </location>
</feature>
<comment type="caution">
    <text evidence="11">The sequence shown here is derived from an EMBL/GenBank/DDBJ whole genome shotgun (WGS) entry which is preliminary data.</text>
</comment>
<feature type="repeat" description="ANK" evidence="7">
    <location>
        <begin position="157"/>
        <end position="189"/>
    </location>
</feature>
<feature type="repeat" description="ANK" evidence="7">
    <location>
        <begin position="580"/>
        <end position="612"/>
    </location>
</feature>
<feature type="repeat" description="ANK" evidence="7">
    <location>
        <begin position="382"/>
        <end position="414"/>
    </location>
</feature>
<feature type="region of interest" description="Disordered" evidence="9">
    <location>
        <begin position="2060"/>
        <end position="2122"/>
    </location>
</feature>
<feature type="compositionally biased region" description="Basic and acidic residues" evidence="9">
    <location>
        <begin position="3875"/>
        <end position="3896"/>
    </location>
</feature>
<accession>A0A8J5QQ11</accession>
<dbReference type="Proteomes" id="UP000729913">
    <property type="component" value="Unassembled WGS sequence"/>
</dbReference>
<feature type="region of interest" description="Disordered" evidence="9">
    <location>
        <begin position="3582"/>
        <end position="3611"/>
    </location>
</feature>
<keyword evidence="5 7" id="KW-0040">ANK repeat</keyword>
<keyword evidence="3" id="KW-0963">Cytoplasm</keyword>
<feature type="compositionally biased region" description="Basic and acidic residues" evidence="9">
    <location>
        <begin position="1726"/>
        <end position="1743"/>
    </location>
</feature>
<dbReference type="Pfam" id="PF12796">
    <property type="entry name" value="Ank_2"/>
    <property type="match status" value="5"/>
</dbReference>
<dbReference type="SMART" id="SM00218">
    <property type="entry name" value="ZU5"/>
    <property type="match status" value="1"/>
</dbReference>
<feature type="region of interest" description="Disordered" evidence="9">
    <location>
        <begin position="3475"/>
        <end position="3554"/>
    </location>
</feature>
<feature type="compositionally biased region" description="Low complexity" evidence="9">
    <location>
        <begin position="3753"/>
        <end position="3767"/>
    </location>
</feature>
<feature type="region of interest" description="Disordered" evidence="9">
    <location>
        <begin position="3009"/>
        <end position="3070"/>
    </location>
</feature>
<feature type="repeat" description="ANK" evidence="7">
    <location>
        <begin position="448"/>
        <end position="480"/>
    </location>
</feature>
<feature type="compositionally biased region" description="Acidic residues" evidence="9">
    <location>
        <begin position="3420"/>
        <end position="3435"/>
    </location>
</feature>
<feature type="repeat" description="ANK" evidence="7">
    <location>
        <begin position="415"/>
        <end position="447"/>
    </location>
</feature>
<feature type="compositionally biased region" description="Basic and acidic residues" evidence="9">
    <location>
        <begin position="2305"/>
        <end position="2320"/>
    </location>
</feature>
<feature type="compositionally biased region" description="Basic and acidic residues" evidence="9">
    <location>
        <begin position="2514"/>
        <end position="2526"/>
    </location>
</feature>
<keyword evidence="4" id="KW-0677">Repeat</keyword>
<feature type="compositionally biased region" description="Basic and acidic residues" evidence="9">
    <location>
        <begin position="2386"/>
        <end position="2396"/>
    </location>
</feature>
<feature type="region of interest" description="Disordered" evidence="9">
    <location>
        <begin position="3875"/>
        <end position="3914"/>
    </location>
</feature>
<feature type="compositionally biased region" description="Basic and acidic residues" evidence="9">
    <location>
        <begin position="2281"/>
        <end position="2292"/>
    </location>
</feature>
<keyword evidence="12" id="KW-1185">Reference proteome</keyword>
<feature type="region of interest" description="Disordered" evidence="9">
    <location>
        <begin position="3748"/>
        <end position="3767"/>
    </location>
</feature>
<feature type="region of interest" description="Disordered" evidence="9">
    <location>
        <begin position="3366"/>
        <end position="3463"/>
    </location>
</feature>
<dbReference type="Pfam" id="PF13637">
    <property type="entry name" value="Ank_4"/>
    <property type="match status" value="2"/>
</dbReference>
<feature type="compositionally biased region" description="Polar residues" evidence="9">
    <location>
        <begin position="4058"/>
        <end position="4081"/>
    </location>
</feature>
<feature type="repeat" description="ANK" evidence="7">
    <location>
        <begin position="322"/>
        <end position="354"/>
    </location>
</feature>
<feature type="repeat" description="ANK" evidence="7">
    <location>
        <begin position="613"/>
        <end position="645"/>
    </location>
</feature>
<dbReference type="InterPro" id="IPR002110">
    <property type="entry name" value="Ankyrin_rpt"/>
</dbReference>
<reference evidence="11" key="2">
    <citation type="submission" date="2021-04" db="EMBL/GenBank/DDBJ databases">
        <title>Genome-wide patterns of bracovirus chromosomal integration into multiple host tissues during parasitism.</title>
        <authorList>
            <person name="Chebbi M.A.C."/>
        </authorList>
    </citation>
    <scope>NUCLEOTIDE SEQUENCE</scope>
    <source>
        <tissue evidence="11">Whole body</tissue>
    </source>
</reference>
<evidence type="ECO:0000256" key="1">
    <source>
        <dbReference type="ARBA" id="ARBA00004370"/>
    </source>
</evidence>
<evidence type="ECO:0000256" key="8">
    <source>
        <dbReference type="SAM" id="Coils"/>
    </source>
</evidence>
<feature type="repeat" description="ANK" evidence="7">
    <location>
        <begin position="35"/>
        <end position="67"/>
    </location>
</feature>
<feature type="coiled-coil region" evidence="8">
    <location>
        <begin position="3144"/>
        <end position="3175"/>
    </location>
</feature>
<feature type="compositionally biased region" description="Basic and acidic residues" evidence="9">
    <location>
        <begin position="3027"/>
        <end position="3064"/>
    </location>
</feature>
<feature type="compositionally biased region" description="Basic and acidic residues" evidence="9">
    <location>
        <begin position="2060"/>
        <end position="2110"/>
    </location>
</feature>
<feature type="region of interest" description="Disordered" evidence="9">
    <location>
        <begin position="1706"/>
        <end position="1771"/>
    </location>
</feature>
<feature type="region of interest" description="Disordered" evidence="9">
    <location>
        <begin position="3210"/>
        <end position="3341"/>
    </location>
</feature>
<feature type="repeat" description="ANK" evidence="7">
    <location>
        <begin position="130"/>
        <end position="162"/>
    </location>
</feature>
<evidence type="ECO:0000256" key="9">
    <source>
        <dbReference type="SAM" id="MobiDB-lite"/>
    </source>
</evidence>
<feature type="compositionally biased region" description="Polar residues" evidence="9">
    <location>
        <begin position="2939"/>
        <end position="2969"/>
    </location>
</feature>
<evidence type="ECO:0000313" key="12">
    <source>
        <dbReference type="Proteomes" id="UP000729913"/>
    </source>
</evidence>
<dbReference type="InterPro" id="IPR051165">
    <property type="entry name" value="Multifunctional_ANK_Repeat"/>
</dbReference>
<dbReference type="Pfam" id="PF17809">
    <property type="entry name" value="UPA_2"/>
    <property type="match status" value="1"/>
</dbReference>
<dbReference type="FunFam" id="1.25.40.20:FF:000003">
    <property type="entry name" value="Ankyrin, isoform B"/>
    <property type="match status" value="1"/>
</dbReference>
<feature type="region of interest" description="Disordered" evidence="9">
    <location>
        <begin position="3664"/>
        <end position="3728"/>
    </location>
</feature>
<sequence>MIIDYNYNLSNLAGQVEVVNILLQFGAAVNTQSQNGFTPLYMAAQENHDQVVKLLLTNGANQSLATEDGFTPLAVAMQQGHDKVVSVLLENDSKGKVRLPALHIAAKKDDCKAADLLLQNDHKPDVTSKSGFTPLHIAAHYGNEEIGRLLIKRGADHNISPLHVAAKWGKNNMVKLLLENSAMIEAKTRDGLTPLHCAARSGHEEVVSTLLEHSAPISARTKNGLAPLHMASQGDHVDAARVLLYHRAPVDEVTIDYLTSLHVAAHCGHVRVAKLLLDRKADPNARALNGFTPLHIACKKNRIKVVELLLKHGASIESTTESGLTPLHVASFMGCMNIVIFLLQHEANPDMPTVRGETPLHLAARANQTDIIRILLRNGAKEEQTPLHIASRLGNVDIVMLLLQHGASVDTTTKDMYTALHIAAKEGQEEVAAILVENHASVKALTKNGFTPLHIAAKYGNVNVAKILLQKDSKLDSQGKNDITPLHLACHYDHSNVANMILEKGASPNLASQNGHTPLHIAARKNQMDIASTLLEQGADPNAQSKAGFTPLQLSAQKGHYDMTNLLIEHGADPNHKSKNGLTALHLCAQEDSIRVASILVKNGANVESQTESGYRPIHVASHFGNLSMIRFLLKHNAQIDVRTILKGLDYDTQTPDNKTWEEKYKVIAPESLQETCFMSDSDDEGVSDGLTNEQPYRYLTADIMKSLRDDSLPIDVTRDDPIHRQLSHEEKQEFTQSSNYCPPENFDSTDAINVGRLHFRSFLVSFLVDARGGTMKGCRHSGIRIIVPPGRATMPIRVTCRLLKPSKVANPPALMEGEALATRIVEMGPVGATFLGPVLIDVPHFASIEGKEREIIIMRSENGETWKEHDNSRDNDDTLFNTAHDTQMSSSHPGRITRIITTEFPQYFAIITRIKQEVHVIGADGGILISSVANHVQAVFPPGALTKKIKVGLQSHVIPAELTAKLLGNCVAVSPVITIEPRRRKFHKPITLTIPVPQAANKGMINEYGAQWEDVTGSTPLTFLNNRVSFTTTVSARFWLMDCRNISEVPKMATDLYKESLFVPFITNFVIYSKRFDIVEATLRILCMTDGKDGLHTLEKQEEFLEIVKSRDVEALDGKDLYLEFSGNLVPVTKSGQQLKFTFKAFRQNRLSFHVKVKDQLLDPVARMMFMREPKVAKGEIAQQPICILNIVLPEPTVPKTPSNSKLKELEYDFISKMDIYKTTYMRDYGEKRDLPKPTSPTQQKFISDILDKKQSVKKMCENIEPLDNLQLNSKSQEERFQKQDSRSDSPSRGAKPKKKPKSRRRLNALMSNVSIHFSDTDSEGELTMMSSQIRSLSPLKQRRLPNAPAPPIISVTLENADSEPQDLQWDGLGEFPNVDRRNSFAENLTDVDEIYMGSDQESSCKKAEKKGLTVMENACQGETDLEDVSNDEDDPVEPPILLPRALDILREFGGGTITTKEGDGPFSIEVRKQMSVDEEYFEDDNGGYRKIDDLSLLHGGTDSEDIDASDEEEEIDGACGQKDEIEDFDLLAGSQVIVKNVNKMEDLLSVRDPDAEKNESLAQKVACPLESVDGSYPNNINDSNINNKEELLSPNLEKQTYSEKRKFWEDITRKRDSYQRSESEISRASQMTINESDSDYLQNPISEEEMDNMFDNAMHSETMEDLNIPDMSECSVAEKAHYFEEQIQKEITATTVPRPLSKLMSQESLPRDKRFSTDSSVCEQFKDKDLSPEVKKVEQDGGKNLVGKLDQEKVKSNDNSPTDGAGKEEIIKEQSDLKLNTLKTVESNKNVLKEETGAKIDDKLPTDKEEINKQGNLRFEIIKTVEIHEKVLVKEQEVKMTDNLVGKHDKEEIKLPIDKEEIKQDSLRLETIKTATIHEKVLKEGKEDKIAHKDDQEKIKIEGKLPTELTHKKEEIKEQDLRLEILKDVGITDRVFMEEKEVKIAHKDNQRQLKSKDNLPTDVIVKKEEIKEQDLRLETLTGVEITDRVLMEKKEVKIVHKDEQGKIKSEDKLPTEFFGKKEEIKDLKLETSQFVESTEVLKEEEVKIVDKLIDNNKEEMKGEDNLLEDDKLKTTKTEESSKTLLSEKEVKKITRANKEDESLKTEESKESDDFEGKKETKVTIDDVVEQHVKPEVVQVSDVKPSLIPRKIKSEVTTTTSIEPDKVKTVEKKIVSIEETRVFADDSINTKQICREFIDSEVKSTHQGSEGSKVSPEEKLSKIPTKIKVESFVEADKDKDNGKKESKIPVFGSKEANKAKPKEGEPKDSEDKKKKSGIPKRIETSKFPVKDDGVTVMETKVTEKVSQRIETHTSEREVHSQTITKTFTDPEEALRAFERAGAIHEPDTLVTTSKVDHEKLVKVEKKEVKSSELVFGDEKTLKYEEKERELKEKSSESTVTTETQEETVEDKILKHETADKSMVQDIEVNLVAGKQVIDARASQELKSLNDQMNIHKVEDDDGVVIKEAGIKTLKERAIDTAVKIEKERFQEMEDLSSLGRSLEDELKAAVIREQSHEESSRHSDTKVFPSRETTEDISRDEAFGEEFNDRSEGDEEIEARDIAETLVQSIEDELVKRSESSSGLQMGYEFDNVNETDEDFDEHLADDLTKKFESIMGKRKESQVQVIESIDQIRATFIGHNERLDKDSTRGSLSIEEDLTKDEDSTPHDREESFLSSSSQAQKIMERDITMSPSSISEQIDLESFSSGKHQNDQLSPMPVVEYPEELKVVEEYFEQPDEYVSPIKFGYESTGARVLEIIEPGGDLRRGSRQDSVDVSSLEIDELKFEPDDDDEEHSLDEKYMKNLEFAKLHESPGMEALDKIGQERDLTFSPSSMSDSSLVPERSLSPAKAKSGIESEDGGFSSMEPERTEVEKVSRLDTKSIDRDLTPVVVSPRTKLKELDIKPVNWSIGDEKIEIQETLEPSQAFDKELEEYQSSMVKQQSLTSLNDVSAEQESTTRSSEDVSTIESVKEASKFIVESVSEMKDEQELVEDKLDISCQELVASLHRQYEERTPTDEVSGAQRVSESEKDVVDEKKVEEDDVKDKDERKVEVAKKKVEKSEQDEKDIDTLEEIEKEGKESLVKALKESFSNKTKSLDEPQKHLEKTLDREKFAGMSMDSNPFRLKKEANVDLSARYAITVLDQVVKREIEEVKESLEAAKQDLIEELSENSETIVQIKESPSEFQFKLEPESIPNDLPFLYKAPSFEQAADQDLSGSPVAKPRKQTEDTLDDESVSEKPLSDNDTLSELPSDKTMEVKILHEDDLEKLAPVAASRSGSDAEYFDGSSSLSVPPQPVPRKRQKPARISKKIHSESEGGSSSGESSNYQSCDYEISSRPSSSDIEVLHTASGFLSATASEYETAMMSLESSKQTSQDYQSAVSTLSSRESMKSLNSLSSGHLGSIDSTSELTETLVASEPEMDKDEIDENLELALDEDKSSGSSESDMPLDDTLDNITGDIPSKMKRSSEMIFQQISEDADTSIPEGEGSTAEEGQSTKVTSSIMISEDDDLKTSTIDAISEQMSGKAEEDTSSPEVKLKSIEAQSTGDDIDSSELKMSSLTTIDEVENLLLTKRSVLQQASMSTSSTSGVSIETVVERDRHSPDSDSFELVDKPDIIDDFVVVEEVGREAEEFDSEGKSILIKPIPAGSVKKFDRDLENLITETKQEAPSSQALLKNELFDFESEESPPQASNEDQSSQQSFSDDEQEAKKWMEMQFTGDPRGYELEYDRGPLEDIKEEEITDFEAGSSRFGSLGSHKGSIGSSGSMKGSLGAEYDILAGKRMFSKSVEHDNISMNSLQEFESLENTVIGENGKRIYCGSQDSVNNGSLPRRYIASRSGHGDDVSVSSLTDFEGLEKACREAHIIELKAKEEEDLLDHESPENRYRLENLPKPKPADISAAGSFNPSTSGSDDYEKRIMEIDEIIRIAQANVEKFDRQDDTTEDISQIDITDAEKIEAIAPVQAQVEDVKDVNVMETSTDSLEIEDDKHNNLMCRSSDSLELKTTVDYPSLSYSDSLNNVRDSQDPYAGDQFNSSRRISSDSLEVPVLEQPEDRNTEGTICQSENKITNNGKTYPATTHA</sequence>
<evidence type="ECO:0000256" key="7">
    <source>
        <dbReference type="PROSITE-ProRule" id="PRU00023"/>
    </source>
</evidence>
<protein>
    <recommendedName>
        <fullName evidence="10">ZU5 domain-containing protein</fullName>
    </recommendedName>
</protein>
<feature type="region of interest" description="Disordered" evidence="9">
    <location>
        <begin position="2646"/>
        <end position="2682"/>
    </location>
</feature>
<evidence type="ECO:0000259" key="10">
    <source>
        <dbReference type="PROSITE" id="PS51145"/>
    </source>
</evidence>
<feature type="compositionally biased region" description="Polar residues" evidence="9">
    <location>
        <begin position="3514"/>
        <end position="3524"/>
    </location>
</feature>
<keyword evidence="6" id="KW-0472">Membrane</keyword>
<dbReference type="Pfam" id="PF00791">
    <property type="entry name" value="ZU5"/>
    <property type="match status" value="2"/>
</dbReference>
<dbReference type="EMBL" id="JAAOIC020000064">
    <property type="protein sequence ID" value="KAG8035156.1"/>
    <property type="molecule type" value="Genomic_DNA"/>
</dbReference>
<feature type="repeat" description="ANK" evidence="7">
    <location>
        <begin position="514"/>
        <end position="546"/>
    </location>
</feature>
<feature type="repeat" description="ANK" evidence="7">
    <location>
        <begin position="547"/>
        <end position="579"/>
    </location>
</feature>
<gene>
    <name evidence="11" type="ORF">G9C98_001646</name>
</gene>
<feature type="compositionally biased region" description="Low complexity" evidence="9">
    <location>
        <begin position="3317"/>
        <end position="3326"/>
    </location>
</feature>
<evidence type="ECO:0000256" key="3">
    <source>
        <dbReference type="ARBA" id="ARBA00022490"/>
    </source>
</evidence>
<feature type="compositionally biased region" description="Basic and acidic residues" evidence="9">
    <location>
        <begin position="2216"/>
        <end position="2248"/>
    </location>
</feature>
<dbReference type="PROSITE" id="PS50088">
    <property type="entry name" value="ANK_REPEAT"/>
    <property type="match status" value="18"/>
</dbReference>
<feature type="domain" description="ZU5" evidence="10">
    <location>
        <begin position="763"/>
        <end position="914"/>
    </location>
</feature>
<feature type="compositionally biased region" description="Basic and acidic residues" evidence="9">
    <location>
        <begin position="1277"/>
        <end position="1291"/>
    </location>
</feature>
<feature type="region of interest" description="Disordered" evidence="9">
    <location>
        <begin position="2512"/>
        <end position="2555"/>
    </location>
</feature>
<dbReference type="GO" id="GO:0005737">
    <property type="term" value="C:cytoplasm"/>
    <property type="evidence" value="ECO:0007669"/>
    <property type="project" value="UniProtKB-SubCell"/>
</dbReference>
<feature type="compositionally biased region" description="Basic and acidic residues" evidence="9">
    <location>
        <begin position="3252"/>
        <end position="3269"/>
    </location>
</feature>
<feature type="compositionally biased region" description="Low complexity" evidence="9">
    <location>
        <begin position="3393"/>
        <end position="3404"/>
    </location>
</feature>
<dbReference type="PROSITE" id="PS50297">
    <property type="entry name" value="ANK_REP_REGION"/>
    <property type="match status" value="18"/>
</dbReference>
<evidence type="ECO:0000256" key="5">
    <source>
        <dbReference type="ARBA" id="ARBA00023043"/>
    </source>
</evidence>
<dbReference type="FunFam" id="2.60.220.30:FF:000009">
    <property type="entry name" value="Ankyrin 2, isoform G"/>
    <property type="match status" value="1"/>
</dbReference>
<evidence type="ECO:0000256" key="4">
    <source>
        <dbReference type="ARBA" id="ARBA00022737"/>
    </source>
</evidence>
<proteinExistence type="predicted"/>
<dbReference type="PANTHER" id="PTHR24123">
    <property type="entry name" value="ANKYRIN REPEAT-CONTAINING"/>
    <property type="match status" value="1"/>
</dbReference>
<feature type="compositionally biased region" description="Polar residues" evidence="9">
    <location>
        <begin position="3368"/>
        <end position="3388"/>
    </location>
</feature>
<feature type="repeat" description="ANK" evidence="7">
    <location>
        <begin position="190"/>
        <end position="222"/>
    </location>
</feature>
<feature type="region of interest" description="Disordered" evidence="9">
    <location>
        <begin position="2305"/>
        <end position="2328"/>
    </location>
</feature>
<feature type="compositionally biased region" description="Basic and acidic residues" evidence="9">
    <location>
        <begin position="2533"/>
        <end position="2552"/>
    </location>
</feature>
<feature type="region of interest" description="Disordered" evidence="9">
    <location>
        <begin position="2939"/>
        <end position="2970"/>
    </location>
</feature>
<feature type="compositionally biased region" description="Basic and acidic residues" evidence="9">
    <location>
        <begin position="2256"/>
        <end position="2274"/>
    </location>
</feature>
<feature type="compositionally biased region" description="Polar residues" evidence="9">
    <location>
        <begin position="3664"/>
        <end position="3675"/>
    </location>
</feature>
<feature type="compositionally biased region" description="Polar residues" evidence="9">
    <location>
        <begin position="4032"/>
        <end position="4043"/>
    </location>
</feature>
<feature type="region of interest" description="Disordered" evidence="9">
    <location>
        <begin position="2202"/>
        <end position="2292"/>
    </location>
</feature>
<feature type="compositionally biased region" description="Basic residues" evidence="9">
    <location>
        <begin position="1296"/>
        <end position="1308"/>
    </location>
</feature>
<feature type="repeat" description="ANK" evidence="7">
    <location>
        <begin position="256"/>
        <end position="288"/>
    </location>
</feature>
<dbReference type="PANTHER" id="PTHR24123:SF141">
    <property type="entry name" value="ANKYRIN 2, ISOFORM U"/>
    <property type="match status" value="1"/>
</dbReference>
<feature type="region of interest" description="Disordered" evidence="9">
    <location>
        <begin position="2825"/>
        <end position="2878"/>
    </location>
</feature>
<name>A0A8J5QQ11_9HYME</name>
<feature type="repeat" description="ANK" evidence="7">
    <location>
        <begin position="68"/>
        <end position="93"/>
    </location>
</feature>
<reference evidence="11" key="1">
    <citation type="submission" date="2020-03" db="EMBL/GenBank/DDBJ databases">
        <authorList>
            <person name="Chebbi M.A."/>
            <person name="Drezen J.M."/>
        </authorList>
    </citation>
    <scope>NUCLEOTIDE SEQUENCE</scope>
    <source>
        <tissue evidence="11">Whole body</tissue>
    </source>
</reference>
<evidence type="ECO:0000256" key="2">
    <source>
        <dbReference type="ARBA" id="ARBA00004496"/>
    </source>
</evidence>
<feature type="repeat" description="ANK" evidence="7">
    <location>
        <begin position="355"/>
        <end position="380"/>
    </location>
</feature>
<comment type="subcellular location">
    <subcellularLocation>
        <location evidence="2">Cytoplasm</location>
    </subcellularLocation>
    <subcellularLocation>
        <location evidence="1">Membrane</location>
    </subcellularLocation>
</comment>
<feature type="compositionally biased region" description="Basic and acidic residues" evidence="9">
    <location>
        <begin position="2867"/>
        <end position="2878"/>
    </location>
</feature>
<evidence type="ECO:0000313" key="11">
    <source>
        <dbReference type="EMBL" id="KAG8035156.1"/>
    </source>
</evidence>
<feature type="compositionally biased region" description="Basic and acidic residues" evidence="9">
    <location>
        <begin position="2663"/>
        <end position="2674"/>
    </location>
</feature>
<feature type="repeat" description="ANK" evidence="7">
    <location>
        <begin position="289"/>
        <end position="321"/>
    </location>
</feature>
<organism evidence="11 12">
    <name type="scientific">Cotesia typhae</name>
    <dbReference type="NCBI Taxonomy" id="2053667"/>
    <lineage>
        <taxon>Eukaryota</taxon>
        <taxon>Metazoa</taxon>
        <taxon>Ecdysozoa</taxon>
        <taxon>Arthropoda</taxon>
        <taxon>Hexapoda</taxon>
        <taxon>Insecta</taxon>
        <taxon>Pterygota</taxon>
        <taxon>Neoptera</taxon>
        <taxon>Endopterygota</taxon>
        <taxon>Hymenoptera</taxon>
        <taxon>Apocrita</taxon>
        <taxon>Ichneumonoidea</taxon>
        <taxon>Braconidae</taxon>
        <taxon>Microgastrinae</taxon>
        <taxon>Cotesia</taxon>
    </lineage>
</organism>
<dbReference type="InterPro" id="IPR000906">
    <property type="entry name" value="ZU5_dom"/>
</dbReference>
<dbReference type="GO" id="GO:0016020">
    <property type="term" value="C:membrane"/>
    <property type="evidence" value="ECO:0007669"/>
    <property type="project" value="UniProtKB-SubCell"/>
</dbReference>
<dbReference type="SMART" id="SM00248">
    <property type="entry name" value="ANK"/>
    <property type="match status" value="19"/>
</dbReference>
<feature type="region of interest" description="Disordered" evidence="9">
    <location>
        <begin position="4014"/>
        <end position="4081"/>
    </location>
</feature>
<dbReference type="OrthoDB" id="20872at2759"/>
<feature type="compositionally biased region" description="Low complexity" evidence="9">
    <location>
        <begin position="3582"/>
        <end position="3595"/>
    </location>
</feature>
<dbReference type="PROSITE" id="PS51145">
    <property type="entry name" value="ZU5"/>
    <property type="match status" value="2"/>
</dbReference>
<evidence type="ECO:0000256" key="6">
    <source>
        <dbReference type="ARBA" id="ARBA00023136"/>
    </source>
</evidence>
<keyword evidence="8" id="KW-0175">Coiled coil</keyword>
<feature type="repeat" description="ANK" evidence="7">
    <location>
        <begin position="481"/>
        <end position="513"/>
    </location>
</feature>
<dbReference type="InterPro" id="IPR040745">
    <property type="entry name" value="Ankyrin_UPA"/>
</dbReference>
<dbReference type="Pfam" id="PF00023">
    <property type="entry name" value="Ank"/>
    <property type="match status" value="2"/>
</dbReference>
<feature type="region of interest" description="Disordered" evidence="9">
    <location>
        <begin position="1269"/>
        <end position="1311"/>
    </location>
</feature>
<feature type="repeat" description="ANK" evidence="7">
    <location>
        <begin position="223"/>
        <end position="255"/>
    </location>
</feature>
<feature type="domain" description="ZU5" evidence="10">
    <location>
        <begin position="916"/>
        <end position="1037"/>
    </location>
</feature>
<feature type="compositionally biased region" description="Polar residues" evidence="9">
    <location>
        <begin position="3903"/>
        <end position="3912"/>
    </location>
</feature>
<feature type="compositionally biased region" description="Polar residues" evidence="9">
    <location>
        <begin position="3493"/>
        <end position="3505"/>
    </location>
</feature>
<dbReference type="FunFam" id="1.25.40.20:FF:000001">
    <property type="entry name" value="Ankyrin-2 isoform 2"/>
    <property type="match status" value="1"/>
</dbReference>
<feature type="region of interest" description="Disordered" evidence="9">
    <location>
        <begin position="2386"/>
        <end position="2409"/>
    </location>
</feature>
<feature type="compositionally biased region" description="Basic and acidic residues" evidence="9">
    <location>
        <begin position="3596"/>
        <end position="3611"/>
    </location>
</feature>